<dbReference type="STRING" id="1760988.SAMN02949497_4363"/>
<dbReference type="Gene3D" id="1.10.10.10">
    <property type="entry name" value="Winged helix-like DNA-binding domain superfamily/Winged helix DNA-binding domain"/>
    <property type="match status" value="1"/>
</dbReference>
<feature type="transmembrane region" description="Helical" evidence="7">
    <location>
        <begin position="217"/>
        <end position="239"/>
    </location>
</feature>
<dbReference type="PROSITE" id="PS51197">
    <property type="entry name" value="HTH_RRF2_2"/>
    <property type="match status" value="1"/>
</dbReference>
<dbReference type="NCBIfam" id="TIGR00765">
    <property type="entry name" value="yihY_not_rbn"/>
    <property type="match status" value="1"/>
</dbReference>
<protein>
    <submittedName>
        <fullName evidence="8">Membrane protein</fullName>
    </submittedName>
</protein>
<dbReference type="Pfam" id="PF02082">
    <property type="entry name" value="Rrf2"/>
    <property type="match status" value="1"/>
</dbReference>
<keyword evidence="9" id="KW-1185">Reference proteome</keyword>
<dbReference type="InterPro" id="IPR000944">
    <property type="entry name" value="Tscrpt_reg_Rrf2"/>
</dbReference>
<accession>A0A1Y6D1Y3</accession>
<feature type="transmembrane region" description="Helical" evidence="7">
    <location>
        <begin position="182"/>
        <end position="205"/>
    </location>
</feature>
<dbReference type="InterPro" id="IPR017039">
    <property type="entry name" value="Virul_fac_BrkB"/>
</dbReference>
<keyword evidence="3 7" id="KW-0812">Transmembrane</keyword>
<dbReference type="PANTHER" id="PTHR30213">
    <property type="entry name" value="INNER MEMBRANE PROTEIN YHJD"/>
    <property type="match status" value="1"/>
</dbReference>
<evidence type="ECO:0000256" key="4">
    <source>
        <dbReference type="ARBA" id="ARBA00022989"/>
    </source>
</evidence>
<gene>
    <name evidence="8" type="ORF">SAMN02949497_4363</name>
</gene>
<dbReference type="RefSeq" id="WP_176225331.1">
    <property type="nucleotide sequence ID" value="NZ_FXAM01000001.1"/>
</dbReference>
<dbReference type="Proteomes" id="UP000192923">
    <property type="component" value="Unassembled WGS sequence"/>
</dbReference>
<evidence type="ECO:0000256" key="3">
    <source>
        <dbReference type="ARBA" id="ARBA00022692"/>
    </source>
</evidence>
<dbReference type="InterPro" id="IPR036390">
    <property type="entry name" value="WH_DNA-bd_sf"/>
</dbReference>
<keyword evidence="4 7" id="KW-1133">Transmembrane helix</keyword>
<feature type="transmembrane region" description="Helical" evidence="7">
    <location>
        <begin position="98"/>
        <end position="117"/>
    </location>
</feature>
<keyword evidence="5 7" id="KW-0472">Membrane</keyword>
<dbReference type="Pfam" id="PF03631">
    <property type="entry name" value="Virul_fac_BrkB"/>
    <property type="match status" value="1"/>
</dbReference>
<feature type="region of interest" description="Disordered" evidence="6">
    <location>
        <begin position="418"/>
        <end position="437"/>
    </location>
</feature>
<evidence type="ECO:0000313" key="8">
    <source>
        <dbReference type="EMBL" id="SMF96949.1"/>
    </source>
</evidence>
<dbReference type="SUPFAM" id="SSF46785">
    <property type="entry name" value="Winged helix' DNA-binding domain"/>
    <property type="match status" value="1"/>
</dbReference>
<dbReference type="InterPro" id="IPR036388">
    <property type="entry name" value="WH-like_DNA-bd_sf"/>
</dbReference>
<feature type="transmembrane region" description="Helical" evidence="7">
    <location>
        <begin position="38"/>
        <end position="60"/>
    </location>
</feature>
<evidence type="ECO:0000313" key="9">
    <source>
        <dbReference type="Proteomes" id="UP000192923"/>
    </source>
</evidence>
<evidence type="ECO:0000256" key="2">
    <source>
        <dbReference type="ARBA" id="ARBA00022475"/>
    </source>
</evidence>
<feature type="transmembrane region" description="Helical" evidence="7">
    <location>
        <begin position="251"/>
        <end position="278"/>
    </location>
</feature>
<dbReference type="GO" id="GO:0005886">
    <property type="term" value="C:plasma membrane"/>
    <property type="evidence" value="ECO:0007669"/>
    <property type="project" value="UniProtKB-SubCell"/>
</dbReference>
<dbReference type="AlphaFoldDB" id="A0A1Y6D1Y3"/>
<dbReference type="EMBL" id="FXAM01000001">
    <property type="protein sequence ID" value="SMF96949.1"/>
    <property type="molecule type" value="Genomic_DNA"/>
</dbReference>
<comment type="subcellular location">
    <subcellularLocation>
        <location evidence="1">Cell membrane</location>
        <topology evidence="1">Multi-pass membrane protein</topology>
    </subcellularLocation>
</comment>
<sequence length="437" mass="48527">MANLPDWFKRHLHTARNFLEILFRDITEGGLDLRATSLVYTTLLSLAPLLAVSFSVLQAFGAHNQMRPLLLEILDPLGDAQAVEITDRIIGFVNNLDVGVLGFTGFALLFYTVLSLLQKIEDCFNQIWRVGQSRGFRRRFSEYLSVLLVGPVLVFSALGLMASLSSHEIVKAIISLEPFGTLYYLLVRLLPNLLMIAAFTFLYLFIPNTRVRLKAALAGGIAAGLGWRLVGWLFGLFVAGSAQYQAIYSSFAILIVFMIWLYVNWLILLVGVDISFYVQHPAHPRLERRGFRLGYASSRRVGLTVMYLLAERFQRGAPPWTLDALATTLGLPCRCVEEVLEALRRRGLVIAVDPDNTAYLPARELGSVTLLDILDALDAESGPADAPHDPALKPPVVEEVMRRLQAARSGAVDGMSLRDWLGTADGDRRTPATEERP</sequence>
<evidence type="ECO:0000256" key="6">
    <source>
        <dbReference type="SAM" id="MobiDB-lite"/>
    </source>
</evidence>
<evidence type="ECO:0000256" key="7">
    <source>
        <dbReference type="SAM" id="Phobius"/>
    </source>
</evidence>
<feature type="compositionally biased region" description="Basic and acidic residues" evidence="6">
    <location>
        <begin position="425"/>
        <end position="437"/>
    </location>
</feature>
<dbReference type="PANTHER" id="PTHR30213:SF0">
    <property type="entry name" value="UPF0761 MEMBRANE PROTEIN YIHY"/>
    <property type="match status" value="1"/>
</dbReference>
<evidence type="ECO:0000256" key="1">
    <source>
        <dbReference type="ARBA" id="ARBA00004651"/>
    </source>
</evidence>
<evidence type="ECO:0000256" key="5">
    <source>
        <dbReference type="ARBA" id="ARBA00023136"/>
    </source>
</evidence>
<organism evidence="8 9">
    <name type="scientific">Methylomagnum ishizawai</name>
    <dbReference type="NCBI Taxonomy" id="1760988"/>
    <lineage>
        <taxon>Bacteria</taxon>
        <taxon>Pseudomonadati</taxon>
        <taxon>Pseudomonadota</taxon>
        <taxon>Gammaproteobacteria</taxon>
        <taxon>Methylococcales</taxon>
        <taxon>Methylococcaceae</taxon>
        <taxon>Methylomagnum</taxon>
    </lineage>
</organism>
<reference evidence="8 9" key="1">
    <citation type="submission" date="2016-12" db="EMBL/GenBank/DDBJ databases">
        <authorList>
            <person name="Song W.-J."/>
            <person name="Kurnit D.M."/>
        </authorList>
    </citation>
    <scope>NUCLEOTIDE SEQUENCE [LARGE SCALE GENOMIC DNA]</scope>
    <source>
        <strain evidence="8 9">175</strain>
    </source>
</reference>
<name>A0A1Y6D1Y3_9GAMM</name>
<proteinExistence type="predicted"/>
<keyword evidence="2" id="KW-1003">Cell membrane</keyword>
<feature type="transmembrane region" description="Helical" evidence="7">
    <location>
        <begin position="143"/>
        <end position="162"/>
    </location>
</feature>